<accession>A0AAD0YKT8</accession>
<feature type="transmembrane region" description="Helical" evidence="1">
    <location>
        <begin position="141"/>
        <end position="164"/>
    </location>
</feature>
<evidence type="ECO:0000313" key="3">
    <source>
        <dbReference type="Proteomes" id="UP000278288"/>
    </source>
</evidence>
<dbReference type="EMBL" id="CP033923">
    <property type="protein sequence ID" value="AZA90283.1"/>
    <property type="molecule type" value="Genomic_DNA"/>
</dbReference>
<evidence type="ECO:0000313" key="2">
    <source>
        <dbReference type="EMBL" id="AZA90283.1"/>
    </source>
</evidence>
<proteinExistence type="predicted"/>
<keyword evidence="3" id="KW-1185">Reference proteome</keyword>
<dbReference type="RefSeq" id="WP_148669309.1">
    <property type="nucleotide sequence ID" value="NZ_CP033923.1"/>
</dbReference>
<organism evidence="2 3">
    <name type="scientific">Chryseobacterium nakagawai</name>
    <dbReference type="NCBI Taxonomy" id="1241982"/>
    <lineage>
        <taxon>Bacteria</taxon>
        <taxon>Pseudomonadati</taxon>
        <taxon>Bacteroidota</taxon>
        <taxon>Flavobacteriia</taxon>
        <taxon>Flavobacteriales</taxon>
        <taxon>Weeksellaceae</taxon>
        <taxon>Chryseobacterium group</taxon>
        <taxon>Chryseobacterium</taxon>
    </lineage>
</organism>
<reference evidence="2 3" key="1">
    <citation type="submission" date="2018-11" db="EMBL/GenBank/DDBJ databases">
        <title>Proposal to divide the Flavobacteriaceae and reorganize its genera based on Amino Acid Identity values calculated from whole genome sequences.</title>
        <authorList>
            <person name="Nicholson A.C."/>
            <person name="Gulvik C.A."/>
            <person name="Whitney A.M."/>
            <person name="Humrighouse B.W."/>
            <person name="Bell M."/>
            <person name="Holmes B."/>
            <person name="Steigerwalt A.G."/>
            <person name="Villarma A."/>
            <person name="Sheth M."/>
            <person name="Batra D."/>
            <person name="Pryor J."/>
            <person name="Bernardet J.-F."/>
            <person name="Hugo C."/>
            <person name="Kampfer P."/>
            <person name="Newman J."/>
            <person name="McQuiston J.R."/>
        </authorList>
    </citation>
    <scope>NUCLEOTIDE SEQUENCE [LARGE SCALE GENOMIC DNA]</scope>
    <source>
        <strain evidence="2 3">G0041</strain>
    </source>
</reference>
<name>A0AAD0YKT8_CHRNA</name>
<keyword evidence="1" id="KW-0472">Membrane</keyword>
<keyword evidence="1" id="KW-1133">Transmembrane helix</keyword>
<dbReference type="AlphaFoldDB" id="A0AAD0YKT8"/>
<protein>
    <submittedName>
        <fullName evidence="2">Uncharacterized protein</fullName>
    </submittedName>
</protein>
<dbReference type="Proteomes" id="UP000278288">
    <property type="component" value="Chromosome"/>
</dbReference>
<sequence>MINEAFNLLFKIVDKFFEPKSSLKKTEELEKLFTIIRENHLENQKEIAEEKLFELQTGIKTNLAFAQKLKAFKEYVGGKYDWSVYRKIFLYLQENEQGKIIVNITKYQEYTANALMYFTLFIFGGGFITILLIESFIPKNIYHIIIFLYIVVSLFFLFLIYLISNDYLAMQVKKQVKKIEANRESQNDQI</sequence>
<gene>
    <name evidence="2" type="ORF">EG343_06460</name>
</gene>
<evidence type="ECO:0000256" key="1">
    <source>
        <dbReference type="SAM" id="Phobius"/>
    </source>
</evidence>
<keyword evidence="1" id="KW-0812">Transmembrane</keyword>
<feature type="transmembrane region" description="Helical" evidence="1">
    <location>
        <begin position="114"/>
        <end position="135"/>
    </location>
</feature>
<dbReference type="KEGG" id="cnk:EG343_06460"/>